<comment type="similarity">
    <text evidence="1">Belongs to the metallo-dependent hydrolases superfamily. CpsB/CapC family.</text>
</comment>
<evidence type="ECO:0000256" key="4">
    <source>
        <dbReference type="ARBA" id="ARBA00022912"/>
    </source>
</evidence>
<accession>A0ABW8SE52</accession>
<evidence type="ECO:0000256" key="2">
    <source>
        <dbReference type="ARBA" id="ARBA00013064"/>
    </source>
</evidence>
<comment type="caution">
    <text evidence="6">The sequence shown here is derived from an EMBL/GenBank/DDBJ whole genome shotgun (WGS) entry which is preliminary data.</text>
</comment>
<dbReference type="Gene3D" id="3.20.20.140">
    <property type="entry name" value="Metal-dependent hydrolases"/>
    <property type="match status" value="1"/>
</dbReference>
<protein>
    <recommendedName>
        <fullName evidence="2">protein-tyrosine-phosphatase</fullName>
        <ecNumber evidence="2">3.1.3.48</ecNumber>
    </recommendedName>
</protein>
<keyword evidence="3" id="KW-0378">Hydrolase</keyword>
<dbReference type="PANTHER" id="PTHR39181:SF1">
    <property type="entry name" value="TYROSINE-PROTEIN PHOSPHATASE YWQE"/>
    <property type="match status" value="1"/>
</dbReference>
<evidence type="ECO:0000313" key="6">
    <source>
        <dbReference type="EMBL" id="MFL0194292.1"/>
    </source>
</evidence>
<dbReference type="Proteomes" id="UP001623660">
    <property type="component" value="Unassembled WGS sequence"/>
</dbReference>
<dbReference type="Pfam" id="PF19567">
    <property type="entry name" value="CpsB_CapC"/>
    <property type="match status" value="1"/>
</dbReference>
<keyword evidence="7" id="KW-1185">Reference proteome</keyword>
<dbReference type="InterPro" id="IPR016195">
    <property type="entry name" value="Pol/histidinol_Pase-like"/>
</dbReference>
<dbReference type="PANTHER" id="PTHR39181">
    <property type="entry name" value="TYROSINE-PROTEIN PHOSPHATASE YWQE"/>
    <property type="match status" value="1"/>
</dbReference>
<organism evidence="6 7">
    <name type="scientific">Candidatus Clostridium eludens</name>
    <dbReference type="NCBI Taxonomy" id="3381663"/>
    <lineage>
        <taxon>Bacteria</taxon>
        <taxon>Bacillati</taxon>
        <taxon>Bacillota</taxon>
        <taxon>Clostridia</taxon>
        <taxon>Eubacteriales</taxon>
        <taxon>Clostridiaceae</taxon>
        <taxon>Clostridium</taxon>
    </lineage>
</organism>
<evidence type="ECO:0000256" key="5">
    <source>
        <dbReference type="ARBA" id="ARBA00051722"/>
    </source>
</evidence>
<proteinExistence type="inferred from homology"/>
<dbReference type="InterPro" id="IPR016667">
    <property type="entry name" value="Caps_polysacc_synth_CpsB/CapC"/>
</dbReference>
<dbReference type="EMBL" id="JBJHZX010000002">
    <property type="protein sequence ID" value="MFL0194292.1"/>
    <property type="molecule type" value="Genomic_DNA"/>
</dbReference>
<dbReference type="SUPFAM" id="SSF89550">
    <property type="entry name" value="PHP domain-like"/>
    <property type="match status" value="1"/>
</dbReference>
<reference evidence="6 7" key="1">
    <citation type="submission" date="2024-11" db="EMBL/GenBank/DDBJ databases">
        <authorList>
            <person name="Heng Y.C."/>
            <person name="Lim A.C.H."/>
            <person name="Lee J.K.Y."/>
            <person name="Kittelmann S."/>
        </authorList>
    </citation>
    <scope>NUCLEOTIDE SEQUENCE [LARGE SCALE GENOMIC DNA]</scope>
    <source>
        <strain evidence="6 7">WILCCON 0269</strain>
    </source>
</reference>
<dbReference type="EC" id="3.1.3.48" evidence="2"/>
<evidence type="ECO:0000313" key="7">
    <source>
        <dbReference type="Proteomes" id="UP001623660"/>
    </source>
</evidence>
<keyword evidence="4" id="KW-0904">Protein phosphatase</keyword>
<comment type="catalytic activity">
    <reaction evidence="5">
        <text>O-phospho-L-tyrosyl-[protein] + H2O = L-tyrosyl-[protein] + phosphate</text>
        <dbReference type="Rhea" id="RHEA:10684"/>
        <dbReference type="Rhea" id="RHEA-COMP:10136"/>
        <dbReference type="Rhea" id="RHEA-COMP:20101"/>
        <dbReference type="ChEBI" id="CHEBI:15377"/>
        <dbReference type="ChEBI" id="CHEBI:43474"/>
        <dbReference type="ChEBI" id="CHEBI:46858"/>
        <dbReference type="ChEBI" id="CHEBI:61978"/>
        <dbReference type="EC" id="3.1.3.48"/>
    </reaction>
</comment>
<gene>
    <name evidence="6" type="ORF">ACJDU8_01685</name>
</gene>
<name>A0ABW8SE52_9CLOT</name>
<evidence type="ECO:0000256" key="1">
    <source>
        <dbReference type="ARBA" id="ARBA00005750"/>
    </source>
</evidence>
<sequence length="190" mass="21769">MIDIHSHILPGVDDGSKSMDETLKMLKLAESDGIKTIVATPHFYRGYYENSYEDIMKLGQQVKILAKEENIDVDIGLGQEVFLDKYTPKNYKLGKIECIEGTDYMLIEFPMTVLPKDALDIVYELQVIGIRPILAHPERYRHIIDKPSKINEFLDERCLLQIDTGSIKGIFWKKVKSTAEILINSGIFEF</sequence>
<evidence type="ECO:0000256" key="3">
    <source>
        <dbReference type="ARBA" id="ARBA00022801"/>
    </source>
</evidence>
<dbReference type="RefSeq" id="WP_406790414.1">
    <property type="nucleotide sequence ID" value="NZ_JBJHZX010000002.1"/>
</dbReference>